<accession>A0ABU5UKF3</accession>
<organism evidence="2 3">
    <name type="scientific">Nodularia spumigena UHCC 0060</name>
    <dbReference type="NCBI Taxonomy" id="3110300"/>
    <lineage>
        <taxon>Bacteria</taxon>
        <taxon>Bacillati</taxon>
        <taxon>Cyanobacteriota</taxon>
        <taxon>Cyanophyceae</taxon>
        <taxon>Nostocales</taxon>
        <taxon>Nodulariaceae</taxon>
        <taxon>Nodularia</taxon>
    </lineage>
</organism>
<name>A0ABU5UKF3_NODSP</name>
<reference evidence="2 3" key="1">
    <citation type="submission" date="2023-12" db="EMBL/GenBank/DDBJ databases">
        <title>Baltic Sea Cyanobacteria.</title>
        <authorList>
            <person name="Delbaje E."/>
            <person name="Fewer D.P."/>
            <person name="Shishido T.K."/>
        </authorList>
    </citation>
    <scope>NUCLEOTIDE SEQUENCE [LARGE SCALE GENOMIC DNA]</scope>
    <source>
        <strain evidence="2 3">UHCC 0060</strain>
    </source>
</reference>
<comment type="caution">
    <text evidence="2">The sequence shown here is derived from an EMBL/GenBank/DDBJ whole genome shotgun (WGS) entry which is preliminary data.</text>
</comment>
<dbReference type="Proteomes" id="UP001303285">
    <property type="component" value="Unassembled WGS sequence"/>
</dbReference>
<dbReference type="RefSeq" id="WP_006197896.1">
    <property type="nucleotide sequence ID" value="NZ_JAYGHK010000003.1"/>
</dbReference>
<evidence type="ECO:0000313" key="3">
    <source>
        <dbReference type="Proteomes" id="UP001303285"/>
    </source>
</evidence>
<gene>
    <name evidence="2" type="ORF">VB695_01405</name>
</gene>
<dbReference type="EMBL" id="JAYGHK010000003">
    <property type="protein sequence ID" value="MEA5606755.1"/>
    <property type="molecule type" value="Genomic_DNA"/>
</dbReference>
<dbReference type="GeneID" id="78017579"/>
<proteinExistence type="predicted"/>
<protein>
    <submittedName>
        <fullName evidence="2">PIN domain-containing protein</fullName>
    </submittedName>
</protein>
<keyword evidence="3" id="KW-1185">Reference proteome</keyword>
<evidence type="ECO:0000313" key="2">
    <source>
        <dbReference type="EMBL" id="MEA5606755.1"/>
    </source>
</evidence>
<sequence>MITLYIETNFFIGFAKNQDKEAEELVSHLASELIGLNKLKIVSPTICCMEALSVLENERQRSNTFKVRMGDEINKLKGDINSEYSKEIKRFLEQAKIKTDARINDINIRLFEVLKWATDNVELINLEQSILIGLTQ</sequence>
<evidence type="ECO:0000259" key="1">
    <source>
        <dbReference type="Pfam" id="PF16289"/>
    </source>
</evidence>
<feature type="domain" description="DUF4935" evidence="1">
    <location>
        <begin position="4"/>
        <end position="119"/>
    </location>
</feature>
<dbReference type="Pfam" id="PF16289">
    <property type="entry name" value="PIN_12"/>
    <property type="match status" value="1"/>
</dbReference>
<dbReference type="InterPro" id="IPR032557">
    <property type="entry name" value="DUF4935"/>
</dbReference>